<dbReference type="InParanoid" id="C5KH41"/>
<evidence type="ECO:0000313" key="2">
    <source>
        <dbReference type="Proteomes" id="UP000007800"/>
    </source>
</evidence>
<evidence type="ECO:0000313" key="1">
    <source>
        <dbReference type="EMBL" id="EER15903.1"/>
    </source>
</evidence>
<dbReference type="Proteomes" id="UP000007800">
    <property type="component" value="Unassembled WGS sequence"/>
</dbReference>
<accession>C5KH41</accession>
<sequence length="52" mass="5866">EATSRLSTERKRADLPEVAGESTVRNSSLLVEKWSPVTLTNMLFSFPTRRVT</sequence>
<dbReference type="RefSeq" id="XP_002784107.1">
    <property type="nucleotide sequence ID" value="XM_002784061.1"/>
</dbReference>
<dbReference type="EMBL" id="GG673069">
    <property type="protein sequence ID" value="EER15903.1"/>
    <property type="molecule type" value="Genomic_DNA"/>
</dbReference>
<protein>
    <submittedName>
        <fullName evidence="1">Uncharacterized protein</fullName>
    </submittedName>
</protein>
<name>C5KH41_PERM5</name>
<reference evidence="1 2" key="1">
    <citation type="submission" date="2008-07" db="EMBL/GenBank/DDBJ databases">
        <authorList>
            <person name="El-Sayed N."/>
            <person name="Caler E."/>
            <person name="Inman J."/>
            <person name="Amedeo P."/>
            <person name="Hass B."/>
            <person name="Wortman J."/>
        </authorList>
    </citation>
    <scope>NUCLEOTIDE SEQUENCE [LARGE SCALE GENOMIC DNA]</scope>
    <source>
        <strain evidence="2">ATCC 50983 / TXsc</strain>
    </source>
</reference>
<proteinExistence type="predicted"/>
<dbReference type="GeneID" id="9060739"/>
<feature type="non-terminal residue" evidence="1">
    <location>
        <position position="52"/>
    </location>
</feature>
<feature type="non-terminal residue" evidence="1">
    <location>
        <position position="1"/>
    </location>
</feature>
<organism evidence="2">
    <name type="scientific">Perkinsus marinus (strain ATCC 50983 / TXsc)</name>
    <dbReference type="NCBI Taxonomy" id="423536"/>
    <lineage>
        <taxon>Eukaryota</taxon>
        <taxon>Sar</taxon>
        <taxon>Alveolata</taxon>
        <taxon>Perkinsozoa</taxon>
        <taxon>Perkinsea</taxon>
        <taxon>Perkinsida</taxon>
        <taxon>Perkinsidae</taxon>
        <taxon>Perkinsus</taxon>
    </lineage>
</organism>
<dbReference type="AlphaFoldDB" id="C5KH41"/>
<gene>
    <name evidence="1" type="ORF">Pmar_PMAR003360</name>
</gene>
<keyword evidence="2" id="KW-1185">Reference proteome</keyword>